<keyword evidence="1" id="KW-1133">Transmembrane helix</keyword>
<organism evidence="2 3">
    <name type="scientific">Pontiella desulfatans</name>
    <dbReference type="NCBI Taxonomy" id="2750659"/>
    <lineage>
        <taxon>Bacteria</taxon>
        <taxon>Pseudomonadati</taxon>
        <taxon>Kiritimatiellota</taxon>
        <taxon>Kiritimatiellia</taxon>
        <taxon>Kiritimatiellales</taxon>
        <taxon>Pontiellaceae</taxon>
        <taxon>Pontiella</taxon>
    </lineage>
</organism>
<dbReference type="AlphaFoldDB" id="A0A6C2U3X6"/>
<keyword evidence="1" id="KW-0472">Membrane</keyword>
<dbReference type="EMBL" id="CAAHFG010000001">
    <property type="protein sequence ID" value="VGO14251.1"/>
    <property type="molecule type" value="Genomic_DNA"/>
</dbReference>
<dbReference type="RefSeq" id="WP_136079744.1">
    <property type="nucleotide sequence ID" value="NZ_CAAHFG010000001.1"/>
</dbReference>
<keyword evidence="3" id="KW-1185">Reference proteome</keyword>
<protein>
    <submittedName>
        <fullName evidence="2">Uncharacterized protein</fullName>
    </submittedName>
</protein>
<sequence>MNNVMLTLVAAACNVGTIACIKKCKYAVAGGQSALYWVLGIAGTILATQYLVLWADIKGASLGLAISFVIVSVMIAAAIMGVDGESGRLIVLPLKHIPVLESTGYVLAVVGVLLVGVSQQRQSVSPQGAKHHPEAGQDI</sequence>
<gene>
    <name evidence="2" type="ORF">PDESU_02810</name>
</gene>
<evidence type="ECO:0000256" key="1">
    <source>
        <dbReference type="SAM" id="Phobius"/>
    </source>
</evidence>
<reference evidence="2 3" key="1">
    <citation type="submission" date="2019-04" db="EMBL/GenBank/DDBJ databases">
        <authorList>
            <person name="Van Vliet M D."/>
        </authorList>
    </citation>
    <scope>NUCLEOTIDE SEQUENCE [LARGE SCALE GENOMIC DNA]</scope>
    <source>
        <strain evidence="2 3">F1</strain>
    </source>
</reference>
<dbReference type="Proteomes" id="UP000366872">
    <property type="component" value="Unassembled WGS sequence"/>
</dbReference>
<evidence type="ECO:0000313" key="3">
    <source>
        <dbReference type="Proteomes" id="UP000366872"/>
    </source>
</evidence>
<feature type="transmembrane region" description="Helical" evidence="1">
    <location>
        <begin position="36"/>
        <end position="55"/>
    </location>
</feature>
<feature type="transmembrane region" description="Helical" evidence="1">
    <location>
        <begin position="62"/>
        <end position="82"/>
    </location>
</feature>
<name>A0A6C2U3X6_PONDE</name>
<feature type="transmembrane region" description="Helical" evidence="1">
    <location>
        <begin position="102"/>
        <end position="118"/>
    </location>
</feature>
<keyword evidence="1" id="KW-0812">Transmembrane</keyword>
<evidence type="ECO:0000313" key="2">
    <source>
        <dbReference type="EMBL" id="VGO14251.1"/>
    </source>
</evidence>
<proteinExistence type="predicted"/>
<accession>A0A6C2U3X6</accession>